<feature type="transmembrane region" description="Helical" evidence="1">
    <location>
        <begin position="65"/>
        <end position="85"/>
    </location>
</feature>
<keyword evidence="1" id="KW-0472">Membrane</keyword>
<proteinExistence type="predicted"/>
<reference evidence="3" key="1">
    <citation type="journal article" date="2019" name="Int. J. Syst. Evol. Microbiol.">
        <title>The Global Catalogue of Microorganisms (GCM) 10K type strain sequencing project: providing services to taxonomists for standard genome sequencing and annotation.</title>
        <authorList>
            <consortium name="The Broad Institute Genomics Platform"/>
            <consortium name="The Broad Institute Genome Sequencing Center for Infectious Disease"/>
            <person name="Wu L."/>
            <person name="Ma J."/>
        </authorList>
    </citation>
    <scope>NUCLEOTIDE SEQUENCE [LARGE SCALE GENOMIC DNA]</scope>
    <source>
        <strain evidence="3">TISTR 1571</strain>
    </source>
</reference>
<keyword evidence="1" id="KW-1133">Transmembrane helix</keyword>
<feature type="transmembrane region" description="Helical" evidence="1">
    <location>
        <begin position="97"/>
        <end position="116"/>
    </location>
</feature>
<evidence type="ECO:0000313" key="2">
    <source>
        <dbReference type="EMBL" id="MFD2637418.1"/>
    </source>
</evidence>
<evidence type="ECO:0000313" key="3">
    <source>
        <dbReference type="Proteomes" id="UP001597452"/>
    </source>
</evidence>
<keyword evidence="1" id="KW-0812">Transmembrane</keyword>
<dbReference type="Proteomes" id="UP001597452">
    <property type="component" value="Unassembled WGS sequence"/>
</dbReference>
<feature type="transmembrane region" description="Helical" evidence="1">
    <location>
        <begin position="12"/>
        <end position="37"/>
    </location>
</feature>
<keyword evidence="3" id="KW-1185">Reference proteome</keyword>
<name>A0ABW5Q606_9BACI</name>
<dbReference type="InterPro" id="IPR024563">
    <property type="entry name" value="YqhR"/>
</dbReference>
<feature type="transmembrane region" description="Helical" evidence="1">
    <location>
        <begin position="128"/>
        <end position="146"/>
    </location>
</feature>
<evidence type="ECO:0000256" key="1">
    <source>
        <dbReference type="SAM" id="Phobius"/>
    </source>
</evidence>
<dbReference type="EMBL" id="JBHUMZ010000007">
    <property type="protein sequence ID" value="MFD2637418.1"/>
    <property type="molecule type" value="Genomic_DNA"/>
</dbReference>
<dbReference type="RefSeq" id="WP_377326844.1">
    <property type="nucleotide sequence ID" value="NZ_JBHUMZ010000007.1"/>
</dbReference>
<comment type="caution">
    <text evidence="2">The sequence shown here is derived from an EMBL/GenBank/DDBJ whole genome shotgun (WGS) entry which is preliminary data.</text>
</comment>
<sequence>MSNQQDESKRSVFLKSLFCGVVGAFIWGIVGTISYFFAFSEVSHASFILRSFFAGSWTEGITGELISLGILTLLGAVPALVYYLFMKKLHGMMPGIMFGIGLWVLVFIIMNPLFYFVPTFYELSSDTIVTTICLFILYGVFVGYTISYEYHDRRIETNDVQKEA</sequence>
<dbReference type="Pfam" id="PF11085">
    <property type="entry name" value="YqhR"/>
    <property type="match status" value="1"/>
</dbReference>
<protein>
    <submittedName>
        <fullName evidence="2">YqhR family membrane protein</fullName>
    </submittedName>
</protein>
<organism evidence="2 3">
    <name type="scientific">Piscibacillus salipiscarius</name>
    <dbReference type="NCBI Taxonomy" id="299480"/>
    <lineage>
        <taxon>Bacteria</taxon>
        <taxon>Bacillati</taxon>
        <taxon>Bacillota</taxon>
        <taxon>Bacilli</taxon>
        <taxon>Bacillales</taxon>
        <taxon>Bacillaceae</taxon>
        <taxon>Piscibacillus</taxon>
    </lineage>
</organism>
<accession>A0ABW5Q606</accession>
<gene>
    <name evidence="2" type="ORF">ACFSW4_00825</name>
</gene>